<evidence type="ECO:0000256" key="2">
    <source>
        <dbReference type="ARBA" id="ARBA00005236"/>
    </source>
</evidence>
<proteinExistence type="inferred from homology"/>
<evidence type="ECO:0000256" key="3">
    <source>
        <dbReference type="ARBA" id="ARBA00022475"/>
    </source>
</evidence>
<feature type="transmembrane region" description="Helical" evidence="7">
    <location>
        <begin position="40"/>
        <end position="61"/>
    </location>
</feature>
<evidence type="ECO:0000256" key="5">
    <source>
        <dbReference type="ARBA" id="ARBA00022989"/>
    </source>
</evidence>
<name>L7L9X2_9ACTN</name>
<keyword evidence="6 7" id="KW-0472">Membrane</keyword>
<protein>
    <recommendedName>
        <fullName evidence="8">ABC3 transporter permease C-terminal domain-containing protein</fullName>
    </recommendedName>
</protein>
<feature type="transmembrane region" description="Helical" evidence="7">
    <location>
        <begin position="494"/>
        <end position="515"/>
    </location>
</feature>
<evidence type="ECO:0000256" key="7">
    <source>
        <dbReference type="SAM" id="Phobius"/>
    </source>
</evidence>
<dbReference type="STRING" id="1121927.GOHSU_14_00050"/>
<dbReference type="InterPro" id="IPR003838">
    <property type="entry name" value="ABC3_permease_C"/>
</dbReference>
<dbReference type="RefSeq" id="WP_005937844.1">
    <property type="nucleotide sequence ID" value="NZ_ATVK01000046.1"/>
</dbReference>
<feature type="transmembrane region" description="Helical" evidence="7">
    <location>
        <begin position="367"/>
        <end position="395"/>
    </location>
</feature>
<dbReference type="InterPro" id="IPR051447">
    <property type="entry name" value="Lipoprotein-release_system"/>
</dbReference>
<sequence>MAAAIGRSEGGPVNLGALGAGLTRVRILNLRELASHRLRVITSLIVVIVASGLLIAVLGAYGSMTETVRKFNAAISGDATLEVAAIADTGVEADLIGQLRSDVTGAKAVVPLVRGVVLLDGTQTTLLGSDARVGALSPQLRSAAAGADQPIDMERLRDGIFAGAGTGLTKGQTVDVAGRQVQVLEVIDDPATDVLNGGRFIFAYLTLAQELAGLDGPDGRAVDSIMIVPNGQVSDAELRRQVDQVVDGRASVVDPDFRVRQSEVASAVTRDSTLLVSMVSLVIAAFLVFNTMNMAVASRRQSLAMIRALGARRRHLVTDLLAEATIFGLVGGLIGVPVGIVAGRWAVGRLPSTVGSTALEVSYHLPGYAAPLAVIACVLACVAATALAARSVFAVAPVEAMVPGEASDAQPPQRMLLWLTGIAGVALVIGAVVMVGTVEGRPALLAGAVYSIGAILVCFGITVALVRAVVVVSRRFGGPGRLAAINSDRAPRRVWATVMTVGVAIAVGIGTSGALSNMVDSIANSLDGLSDPDIYVSARAEDDIPVGPVLNPEIAERAAEVPGVERIAGGQWAAVNIGDARAMLQGLEPGAAAPFLKKATPEAAAQTLDGDGILLSRVLARTLGVRTGDTLRLATPTGYHELVVRDTVNYVTIDSGTGAISADLMAEWFKRPGQTYLQIFTAPGADLAQVQHDLAEIAAEYPGAGNRPVYVYTGNAALQATQSTVEQAGAFTVAIQWIVAAAAAIALLNTLLLSVLERRRELGVLRAMGASRRFVVRMVLAEAGSVAIVGAVVGIVMGSGLHYLADKILTETTSIDILYRPLWSSTGYVVAAAALCLFGALVPAVRASRMNITESILSE</sequence>
<dbReference type="OrthoDB" id="4362224at2"/>
<comment type="similarity">
    <text evidence="2">Belongs to the ABC-4 integral membrane protein family. LolC/E subfamily.</text>
</comment>
<keyword evidence="3" id="KW-1003">Cell membrane</keyword>
<feature type="transmembrane region" description="Helical" evidence="7">
    <location>
        <begin position="448"/>
        <end position="473"/>
    </location>
</feature>
<dbReference type="EMBL" id="BANT01000014">
    <property type="protein sequence ID" value="GAC56838.1"/>
    <property type="molecule type" value="Genomic_DNA"/>
</dbReference>
<dbReference type="eggNOG" id="COG0577">
    <property type="taxonomic scope" value="Bacteria"/>
</dbReference>
<evidence type="ECO:0000259" key="8">
    <source>
        <dbReference type="Pfam" id="PF02687"/>
    </source>
</evidence>
<evidence type="ECO:0000256" key="4">
    <source>
        <dbReference type="ARBA" id="ARBA00022692"/>
    </source>
</evidence>
<feature type="domain" description="ABC3 transporter permease C-terminal" evidence="8">
    <location>
        <begin position="737"/>
        <end position="852"/>
    </location>
</feature>
<dbReference type="AlphaFoldDB" id="L7L9X2"/>
<keyword evidence="5 7" id="KW-1133">Transmembrane helix</keyword>
<accession>L7L9X2</accession>
<feature type="transmembrane region" description="Helical" evidence="7">
    <location>
        <begin position="728"/>
        <end position="753"/>
    </location>
</feature>
<comment type="subcellular location">
    <subcellularLocation>
        <location evidence="1">Cell membrane</location>
        <topology evidence="1">Multi-pass membrane protein</topology>
    </subcellularLocation>
</comment>
<evidence type="ECO:0000256" key="1">
    <source>
        <dbReference type="ARBA" id="ARBA00004651"/>
    </source>
</evidence>
<dbReference type="GO" id="GO:0098797">
    <property type="term" value="C:plasma membrane protein complex"/>
    <property type="evidence" value="ECO:0007669"/>
    <property type="project" value="TreeGrafter"/>
</dbReference>
<evidence type="ECO:0000313" key="10">
    <source>
        <dbReference type="Proteomes" id="UP000053405"/>
    </source>
</evidence>
<evidence type="ECO:0000313" key="9">
    <source>
        <dbReference type="EMBL" id="GAC56838.1"/>
    </source>
</evidence>
<keyword evidence="10" id="KW-1185">Reference proteome</keyword>
<feature type="transmembrane region" description="Helical" evidence="7">
    <location>
        <begin position="316"/>
        <end position="347"/>
    </location>
</feature>
<feature type="domain" description="ABC3 transporter permease C-terminal" evidence="8">
    <location>
        <begin position="275"/>
        <end position="393"/>
    </location>
</feature>
<gene>
    <name evidence="9" type="ORF">GOHSU_14_00050</name>
</gene>
<dbReference type="PANTHER" id="PTHR30489">
    <property type="entry name" value="LIPOPROTEIN-RELEASING SYSTEM TRANSMEMBRANE PROTEIN LOLE"/>
    <property type="match status" value="1"/>
</dbReference>
<dbReference type="PANTHER" id="PTHR30489:SF0">
    <property type="entry name" value="LIPOPROTEIN-RELEASING SYSTEM TRANSMEMBRANE PROTEIN LOLE"/>
    <property type="match status" value="1"/>
</dbReference>
<dbReference type="Pfam" id="PF02687">
    <property type="entry name" value="FtsX"/>
    <property type="match status" value="2"/>
</dbReference>
<dbReference type="GO" id="GO:0044874">
    <property type="term" value="P:lipoprotein localization to outer membrane"/>
    <property type="evidence" value="ECO:0007669"/>
    <property type="project" value="TreeGrafter"/>
</dbReference>
<dbReference type="Proteomes" id="UP000053405">
    <property type="component" value="Unassembled WGS sequence"/>
</dbReference>
<keyword evidence="4 7" id="KW-0812">Transmembrane</keyword>
<feature type="transmembrane region" description="Helical" evidence="7">
    <location>
        <begin position="416"/>
        <end position="436"/>
    </location>
</feature>
<feature type="transmembrane region" description="Helical" evidence="7">
    <location>
        <begin position="825"/>
        <end position="845"/>
    </location>
</feature>
<organism evidence="9 10">
    <name type="scientific">Gordonia hirsuta DSM 44140 = NBRC 16056</name>
    <dbReference type="NCBI Taxonomy" id="1121927"/>
    <lineage>
        <taxon>Bacteria</taxon>
        <taxon>Bacillati</taxon>
        <taxon>Actinomycetota</taxon>
        <taxon>Actinomycetes</taxon>
        <taxon>Mycobacteriales</taxon>
        <taxon>Gordoniaceae</taxon>
        <taxon>Gordonia</taxon>
    </lineage>
</organism>
<comment type="caution">
    <text evidence="9">The sequence shown here is derived from an EMBL/GenBank/DDBJ whole genome shotgun (WGS) entry which is preliminary data.</text>
</comment>
<feature type="transmembrane region" description="Helical" evidence="7">
    <location>
        <begin position="274"/>
        <end position="296"/>
    </location>
</feature>
<reference evidence="9 10" key="1">
    <citation type="submission" date="2012-12" db="EMBL/GenBank/DDBJ databases">
        <title>Whole genome shotgun sequence of Gordonia hirsuta NBRC 16056.</title>
        <authorList>
            <person name="Isaki-Nakamura S."/>
            <person name="Hosoyama A."/>
            <person name="Tsuchikane K."/>
            <person name="Katsumata H."/>
            <person name="Baba S."/>
            <person name="Yamazaki S."/>
            <person name="Fujita N."/>
        </authorList>
    </citation>
    <scope>NUCLEOTIDE SEQUENCE [LARGE SCALE GENOMIC DNA]</scope>
    <source>
        <strain evidence="9 10">NBRC 16056</strain>
    </source>
</reference>
<feature type="transmembrane region" description="Helical" evidence="7">
    <location>
        <begin position="774"/>
        <end position="805"/>
    </location>
</feature>
<evidence type="ECO:0000256" key="6">
    <source>
        <dbReference type="ARBA" id="ARBA00023136"/>
    </source>
</evidence>